<keyword evidence="4" id="KW-1185">Reference proteome</keyword>
<name>A0A9P5BY41_9PLEO</name>
<feature type="transmembrane region" description="Helical" evidence="1">
    <location>
        <begin position="194"/>
        <end position="212"/>
    </location>
</feature>
<protein>
    <recommendedName>
        <fullName evidence="2">Heterokaryon incompatibility domain-containing protein</fullName>
    </recommendedName>
</protein>
<dbReference type="InterPro" id="IPR010730">
    <property type="entry name" value="HET"/>
</dbReference>
<feature type="domain" description="Heterokaryon incompatibility" evidence="2">
    <location>
        <begin position="47"/>
        <end position="129"/>
    </location>
</feature>
<gene>
    <name evidence="3" type="ORF">E8E12_001283</name>
</gene>
<dbReference type="AlphaFoldDB" id="A0A9P5BY41"/>
<evidence type="ECO:0000313" key="4">
    <source>
        <dbReference type="Proteomes" id="UP000758155"/>
    </source>
</evidence>
<accession>A0A9P5BY41</accession>
<keyword evidence="1" id="KW-1133">Transmembrane helix</keyword>
<evidence type="ECO:0000259" key="2">
    <source>
        <dbReference type="Pfam" id="PF06985"/>
    </source>
</evidence>
<dbReference type="EMBL" id="SWKV01000057">
    <property type="protein sequence ID" value="KAF3035529.1"/>
    <property type="molecule type" value="Genomic_DNA"/>
</dbReference>
<comment type="caution">
    <text evidence="3">The sequence shown here is derived from an EMBL/GenBank/DDBJ whole genome shotgun (WGS) entry which is preliminary data.</text>
</comment>
<keyword evidence="1" id="KW-0472">Membrane</keyword>
<proteinExistence type="predicted"/>
<sequence length="219" mass="25250">MQEHRHRRIDTKTSEFRLSHIEKSNDATSPIDITLRHAQLDEEAGQFNALSYAWSEESPTYEVYIHDGVTKDAFRVRQNLYDFLCTVRKMTKLTEWIWIDQICIDQTQNDEKCHQVSQMGQLYSTAKSTEETQEIKARLKNKSIDGLSLKAEIPAVAEAIDPGQEAKAVGWREVFAGGEQQNLRRVILDTRTSFMQLFGSINVVVYYLPVILTQRFAFS</sequence>
<dbReference type="PANTHER" id="PTHR24148">
    <property type="entry name" value="ANKYRIN REPEAT DOMAIN-CONTAINING PROTEIN 39 HOMOLOG-RELATED"/>
    <property type="match status" value="1"/>
</dbReference>
<dbReference type="InterPro" id="IPR052895">
    <property type="entry name" value="HetReg/Transcr_Mod"/>
</dbReference>
<reference evidence="3" key="1">
    <citation type="submission" date="2019-04" db="EMBL/GenBank/DDBJ databases">
        <title>Sequencing of skin fungus with MAO and IRED activity.</title>
        <authorList>
            <person name="Marsaioli A.J."/>
            <person name="Bonatto J.M.C."/>
            <person name="Reis Junior O."/>
        </authorList>
    </citation>
    <scope>NUCLEOTIDE SEQUENCE</scope>
    <source>
        <strain evidence="3">28M1</strain>
    </source>
</reference>
<keyword evidence="1" id="KW-0812">Transmembrane</keyword>
<evidence type="ECO:0000313" key="3">
    <source>
        <dbReference type="EMBL" id="KAF3035529.1"/>
    </source>
</evidence>
<dbReference type="OrthoDB" id="5386682at2759"/>
<dbReference type="PANTHER" id="PTHR24148:SF73">
    <property type="entry name" value="HET DOMAIN PROTEIN (AFU_ORTHOLOGUE AFUA_8G01020)"/>
    <property type="match status" value="1"/>
</dbReference>
<dbReference type="Proteomes" id="UP000758155">
    <property type="component" value="Unassembled WGS sequence"/>
</dbReference>
<dbReference type="Pfam" id="PF06985">
    <property type="entry name" value="HET"/>
    <property type="match status" value="1"/>
</dbReference>
<organism evidence="3 4">
    <name type="scientific">Didymella heteroderae</name>
    <dbReference type="NCBI Taxonomy" id="1769908"/>
    <lineage>
        <taxon>Eukaryota</taxon>
        <taxon>Fungi</taxon>
        <taxon>Dikarya</taxon>
        <taxon>Ascomycota</taxon>
        <taxon>Pezizomycotina</taxon>
        <taxon>Dothideomycetes</taxon>
        <taxon>Pleosporomycetidae</taxon>
        <taxon>Pleosporales</taxon>
        <taxon>Pleosporineae</taxon>
        <taxon>Didymellaceae</taxon>
        <taxon>Didymella</taxon>
    </lineage>
</organism>
<evidence type="ECO:0000256" key="1">
    <source>
        <dbReference type="SAM" id="Phobius"/>
    </source>
</evidence>